<accession>A0AA45WUM9</accession>
<dbReference type="EMBL" id="FXUF01000003">
    <property type="protein sequence ID" value="SMP48108.1"/>
    <property type="molecule type" value="Genomic_DNA"/>
</dbReference>
<proteinExistence type="predicted"/>
<dbReference type="InterPro" id="IPR028051">
    <property type="entry name" value="CheX-like_dom"/>
</dbReference>
<dbReference type="InterPro" id="IPR028976">
    <property type="entry name" value="CheC-like_sf"/>
</dbReference>
<dbReference type="Proteomes" id="UP001158066">
    <property type="component" value="Unassembled WGS sequence"/>
</dbReference>
<evidence type="ECO:0000313" key="3">
    <source>
        <dbReference type="EMBL" id="SMP48108.1"/>
    </source>
</evidence>
<gene>
    <name evidence="3" type="ORF">SAMN06296020_103209</name>
</gene>
<dbReference type="GO" id="GO:0006935">
    <property type="term" value="P:chemotaxis"/>
    <property type="evidence" value="ECO:0007669"/>
    <property type="project" value="UniProtKB-KW"/>
</dbReference>
<comment type="caution">
    <text evidence="3">The sequence shown here is derived from an EMBL/GenBank/DDBJ whole genome shotgun (WGS) entry which is preliminary data.</text>
</comment>
<name>A0AA45WUM9_9CLOT</name>
<organism evidence="3 4">
    <name type="scientific">Anoxynatronum buryatiense</name>
    <dbReference type="NCBI Taxonomy" id="489973"/>
    <lineage>
        <taxon>Bacteria</taxon>
        <taxon>Bacillati</taxon>
        <taxon>Bacillota</taxon>
        <taxon>Clostridia</taxon>
        <taxon>Eubacteriales</taxon>
        <taxon>Clostridiaceae</taxon>
        <taxon>Anoxynatronum</taxon>
    </lineage>
</organism>
<dbReference type="Pfam" id="PF13690">
    <property type="entry name" value="CheX"/>
    <property type="match status" value="1"/>
</dbReference>
<dbReference type="Gene3D" id="3.40.1550.10">
    <property type="entry name" value="CheC-like"/>
    <property type="match status" value="1"/>
</dbReference>
<reference evidence="3" key="1">
    <citation type="submission" date="2017-05" db="EMBL/GenBank/DDBJ databases">
        <authorList>
            <person name="Varghese N."/>
            <person name="Submissions S."/>
        </authorList>
    </citation>
    <scope>NUCLEOTIDE SEQUENCE</scope>
    <source>
        <strain evidence="3">Su22</strain>
    </source>
</reference>
<dbReference type="RefSeq" id="WP_283408479.1">
    <property type="nucleotide sequence ID" value="NZ_FXUF01000003.1"/>
</dbReference>
<dbReference type="PANTHER" id="PTHR39452:SF1">
    <property type="entry name" value="CHEY-P PHOSPHATASE CHEX"/>
    <property type="match status" value="1"/>
</dbReference>
<keyword evidence="4" id="KW-1185">Reference proteome</keyword>
<evidence type="ECO:0000256" key="1">
    <source>
        <dbReference type="ARBA" id="ARBA00022500"/>
    </source>
</evidence>
<keyword evidence="1" id="KW-0145">Chemotaxis</keyword>
<dbReference type="InterPro" id="IPR038756">
    <property type="entry name" value="CheX-like"/>
</dbReference>
<dbReference type="CDD" id="cd17906">
    <property type="entry name" value="CheX"/>
    <property type="match status" value="1"/>
</dbReference>
<sequence>MDVQYITPFLDSVKSILQQFGIQNVTRGTIKKKETMSVDKDIISIVGLVGDVKGNVSYAFSEATAKNIISSMMMGMPVEQLDGMARSAMSEFANMITGTAIGSLSSLEAVNEVMPSPPSIIYGKDIFMIISPVETLAIELETDAGKIEVNIGLEM</sequence>
<evidence type="ECO:0000313" key="4">
    <source>
        <dbReference type="Proteomes" id="UP001158066"/>
    </source>
</evidence>
<dbReference type="PANTHER" id="PTHR39452">
    <property type="entry name" value="CHEY-P PHOSPHATASE CHEX"/>
    <property type="match status" value="1"/>
</dbReference>
<feature type="domain" description="Chemotaxis phosphatase CheX-like" evidence="2">
    <location>
        <begin position="42"/>
        <end position="126"/>
    </location>
</feature>
<dbReference type="SUPFAM" id="SSF103039">
    <property type="entry name" value="CheC-like"/>
    <property type="match status" value="1"/>
</dbReference>
<evidence type="ECO:0000259" key="2">
    <source>
        <dbReference type="Pfam" id="PF13690"/>
    </source>
</evidence>
<dbReference type="AlphaFoldDB" id="A0AA45WUM9"/>
<protein>
    <submittedName>
        <fullName evidence="3">Chemotaxis protein CheX</fullName>
    </submittedName>
</protein>